<dbReference type="InterPro" id="IPR029063">
    <property type="entry name" value="SAM-dependent_MTases_sf"/>
</dbReference>
<gene>
    <name evidence="1" type="ORF">A3G33_03445</name>
</gene>
<comment type="caution">
    <text evidence="1">The sequence shown here is derived from an EMBL/GenBank/DDBJ whole genome shotgun (WGS) entry which is preliminary data.</text>
</comment>
<dbReference type="AlphaFoldDB" id="A0A1G1KTW9"/>
<organism evidence="1 2">
    <name type="scientific">Candidatus Danuiimicrobium aquiferis</name>
    <dbReference type="NCBI Taxonomy" id="1801832"/>
    <lineage>
        <taxon>Bacteria</taxon>
        <taxon>Pseudomonadati</taxon>
        <taxon>Candidatus Omnitrophota</taxon>
        <taxon>Candidatus Danuiimicrobium</taxon>
    </lineage>
</organism>
<reference evidence="1 2" key="1">
    <citation type="journal article" date="2016" name="Nat. Commun.">
        <title>Thousands of microbial genomes shed light on interconnected biogeochemical processes in an aquifer system.</title>
        <authorList>
            <person name="Anantharaman K."/>
            <person name="Brown C.T."/>
            <person name="Hug L.A."/>
            <person name="Sharon I."/>
            <person name="Castelle C.J."/>
            <person name="Probst A.J."/>
            <person name="Thomas B.C."/>
            <person name="Singh A."/>
            <person name="Wilkins M.J."/>
            <person name="Karaoz U."/>
            <person name="Brodie E.L."/>
            <person name="Williams K.H."/>
            <person name="Hubbard S.S."/>
            <person name="Banfield J.F."/>
        </authorList>
    </citation>
    <scope>NUCLEOTIDE SEQUENCE [LARGE SCALE GENOMIC DNA]</scope>
</reference>
<dbReference type="CDD" id="cd02440">
    <property type="entry name" value="AdoMet_MTases"/>
    <property type="match status" value="1"/>
</dbReference>
<dbReference type="EMBL" id="MHFR01000051">
    <property type="protein sequence ID" value="OGW96371.1"/>
    <property type="molecule type" value="Genomic_DNA"/>
</dbReference>
<protein>
    <submittedName>
        <fullName evidence="1">Methionine biosynthesis protein MetW</fullName>
    </submittedName>
</protein>
<accession>A0A1G1KTW9</accession>
<dbReference type="InterPro" id="IPR010743">
    <property type="entry name" value="Methionine_synth_MetW"/>
</dbReference>
<dbReference type="Proteomes" id="UP000178187">
    <property type="component" value="Unassembled WGS sequence"/>
</dbReference>
<name>A0A1G1KTW9_9BACT</name>
<sequence>MDGVKKIHKIERLDHKIICDLIEPEARVLDLGCGDGDLLYHLAVERKAKVQGIELNEGAIYKCVEKGVSVFHGDIEVGLKGYPDKSFDYVLLNQSMQETKNVEFVIHEALRVGTKIIVGFPNFAYFKARFRIFFRGRVPITRSLPYHWYTTPNLHFLSIKDFQDYAHDKKLKVLKSFYLAHKKEMNFFPNMFALNAIFVLTNPT</sequence>
<dbReference type="Pfam" id="PF07021">
    <property type="entry name" value="MetW"/>
    <property type="match status" value="1"/>
</dbReference>
<dbReference type="Gene3D" id="3.40.50.150">
    <property type="entry name" value="Vaccinia Virus protein VP39"/>
    <property type="match status" value="1"/>
</dbReference>
<proteinExistence type="predicted"/>
<dbReference type="SUPFAM" id="SSF53335">
    <property type="entry name" value="S-adenosyl-L-methionine-dependent methyltransferases"/>
    <property type="match status" value="1"/>
</dbReference>
<dbReference type="NCBIfam" id="TIGR02081">
    <property type="entry name" value="metW"/>
    <property type="match status" value="1"/>
</dbReference>
<evidence type="ECO:0000313" key="2">
    <source>
        <dbReference type="Proteomes" id="UP000178187"/>
    </source>
</evidence>
<evidence type="ECO:0000313" key="1">
    <source>
        <dbReference type="EMBL" id="OGW96371.1"/>
    </source>
</evidence>